<dbReference type="Gene3D" id="2.60.40.790">
    <property type="match status" value="1"/>
</dbReference>
<dbReference type="CDD" id="cd06464">
    <property type="entry name" value="ACD_sHsps-like"/>
    <property type="match status" value="1"/>
</dbReference>
<dbReference type="InterPro" id="IPR002068">
    <property type="entry name" value="A-crystallin/Hsp20_dom"/>
</dbReference>
<feature type="domain" description="SHSP" evidence="4">
    <location>
        <begin position="22"/>
        <end position="134"/>
    </location>
</feature>
<dbReference type="RefSeq" id="WP_345396947.1">
    <property type="nucleotide sequence ID" value="NZ_BAABLA010000026.1"/>
</dbReference>
<reference evidence="6" key="1">
    <citation type="journal article" date="2019" name="Int. J. Syst. Evol. Microbiol.">
        <title>The Global Catalogue of Microorganisms (GCM) 10K type strain sequencing project: providing services to taxonomists for standard genome sequencing and annotation.</title>
        <authorList>
            <consortium name="The Broad Institute Genomics Platform"/>
            <consortium name="The Broad Institute Genome Sequencing Center for Infectious Disease"/>
            <person name="Wu L."/>
            <person name="Ma J."/>
        </authorList>
    </citation>
    <scope>NUCLEOTIDE SEQUENCE [LARGE SCALE GENOMIC DNA]</scope>
    <source>
        <strain evidence="6">KCTC 32255</strain>
    </source>
</reference>
<evidence type="ECO:0000256" key="3">
    <source>
        <dbReference type="SAM" id="MobiDB-lite"/>
    </source>
</evidence>
<comment type="similarity">
    <text evidence="1 2">Belongs to the small heat shock protein (HSP20) family.</text>
</comment>
<dbReference type="InterPro" id="IPR008978">
    <property type="entry name" value="HSP20-like_chaperone"/>
</dbReference>
<evidence type="ECO:0000256" key="1">
    <source>
        <dbReference type="PROSITE-ProRule" id="PRU00285"/>
    </source>
</evidence>
<evidence type="ECO:0000259" key="4">
    <source>
        <dbReference type="PROSITE" id="PS01031"/>
    </source>
</evidence>
<dbReference type="PROSITE" id="PS01031">
    <property type="entry name" value="SHSP"/>
    <property type="match status" value="1"/>
</dbReference>
<dbReference type="Proteomes" id="UP001596337">
    <property type="component" value="Unassembled WGS sequence"/>
</dbReference>
<evidence type="ECO:0000256" key="2">
    <source>
        <dbReference type="RuleBase" id="RU003616"/>
    </source>
</evidence>
<accession>A0ABW2C0M9</accession>
<name>A0ABW2C0M9_9PSEU</name>
<dbReference type="SUPFAM" id="SSF49764">
    <property type="entry name" value="HSP20-like chaperones"/>
    <property type="match status" value="1"/>
</dbReference>
<protein>
    <submittedName>
        <fullName evidence="5">Hsp20/alpha crystallin family protein</fullName>
    </submittedName>
</protein>
<dbReference type="InterPro" id="IPR031107">
    <property type="entry name" value="Small_HSP"/>
</dbReference>
<dbReference type="EMBL" id="JBHSXX010000001">
    <property type="protein sequence ID" value="MFC6868876.1"/>
    <property type="molecule type" value="Genomic_DNA"/>
</dbReference>
<evidence type="ECO:0000313" key="5">
    <source>
        <dbReference type="EMBL" id="MFC6868876.1"/>
    </source>
</evidence>
<gene>
    <name evidence="5" type="ORF">ACFQGD_17170</name>
</gene>
<dbReference type="PANTHER" id="PTHR11527">
    <property type="entry name" value="HEAT-SHOCK PROTEIN 20 FAMILY MEMBER"/>
    <property type="match status" value="1"/>
</dbReference>
<sequence>MNRIADRMTGLDGESITPGQPRPYSDAWSPATDILAKDSDLVIRCDLAGVDPEDVDVSLSRGTLTIAGTRGEDDEQEDYLVRERSTGQFRRDITLPEGVQDDDVQASFHEGVLEVTIRDSAGAAGPAKIAVRTD</sequence>
<evidence type="ECO:0000313" key="6">
    <source>
        <dbReference type="Proteomes" id="UP001596337"/>
    </source>
</evidence>
<keyword evidence="6" id="KW-1185">Reference proteome</keyword>
<dbReference type="Pfam" id="PF00011">
    <property type="entry name" value="HSP20"/>
    <property type="match status" value="1"/>
</dbReference>
<comment type="caution">
    <text evidence="5">The sequence shown here is derived from an EMBL/GenBank/DDBJ whole genome shotgun (WGS) entry which is preliminary data.</text>
</comment>
<proteinExistence type="inferred from homology"/>
<feature type="region of interest" description="Disordered" evidence="3">
    <location>
        <begin position="1"/>
        <end position="26"/>
    </location>
</feature>
<organism evidence="5 6">
    <name type="scientific">Haloechinothrix salitolerans</name>
    <dbReference type="NCBI Taxonomy" id="926830"/>
    <lineage>
        <taxon>Bacteria</taxon>
        <taxon>Bacillati</taxon>
        <taxon>Actinomycetota</taxon>
        <taxon>Actinomycetes</taxon>
        <taxon>Pseudonocardiales</taxon>
        <taxon>Pseudonocardiaceae</taxon>
        <taxon>Haloechinothrix</taxon>
    </lineage>
</organism>